<evidence type="ECO:0000256" key="1">
    <source>
        <dbReference type="SAM" id="MobiDB-lite"/>
    </source>
</evidence>
<evidence type="ECO:0000313" key="4">
    <source>
        <dbReference type="Proteomes" id="UP000282515"/>
    </source>
</evidence>
<dbReference type="Pfam" id="PF01312">
    <property type="entry name" value="Bac_export_2"/>
    <property type="match status" value="1"/>
</dbReference>
<gene>
    <name evidence="3" type="ORF">D9V41_05250</name>
</gene>
<name>A0A3L8PP55_9ACTN</name>
<dbReference type="OrthoDB" id="9807950at2"/>
<feature type="region of interest" description="Disordered" evidence="1">
    <location>
        <begin position="1"/>
        <end position="25"/>
    </location>
</feature>
<dbReference type="Proteomes" id="UP000282515">
    <property type="component" value="Unassembled WGS sequence"/>
</dbReference>
<keyword evidence="4" id="KW-1185">Reference proteome</keyword>
<evidence type="ECO:0000313" key="3">
    <source>
        <dbReference type="EMBL" id="RLV56483.1"/>
    </source>
</evidence>
<feature type="compositionally biased region" description="Basic and acidic residues" evidence="1">
    <location>
        <begin position="1"/>
        <end position="10"/>
    </location>
</feature>
<dbReference type="InterPro" id="IPR029025">
    <property type="entry name" value="T3SS_substrate_exporter_C"/>
</dbReference>
<dbReference type="PANTHER" id="PTHR30531">
    <property type="entry name" value="FLAGELLAR BIOSYNTHETIC PROTEIN FLHB"/>
    <property type="match status" value="1"/>
</dbReference>
<organism evidence="3 4">
    <name type="scientific">Aeromicrobium phragmitis</name>
    <dbReference type="NCBI Taxonomy" id="2478914"/>
    <lineage>
        <taxon>Bacteria</taxon>
        <taxon>Bacillati</taxon>
        <taxon>Actinomycetota</taxon>
        <taxon>Actinomycetes</taxon>
        <taxon>Propionibacteriales</taxon>
        <taxon>Nocardioidaceae</taxon>
        <taxon>Aeromicrobium</taxon>
    </lineage>
</organism>
<dbReference type="AlphaFoldDB" id="A0A3L8PP55"/>
<dbReference type="InterPro" id="IPR006135">
    <property type="entry name" value="T3SS_substrate_exporter"/>
</dbReference>
<dbReference type="GO" id="GO:0005886">
    <property type="term" value="C:plasma membrane"/>
    <property type="evidence" value="ECO:0007669"/>
    <property type="project" value="TreeGrafter"/>
</dbReference>
<feature type="compositionally biased region" description="Basic and acidic residues" evidence="1">
    <location>
        <begin position="215"/>
        <end position="229"/>
    </location>
</feature>
<dbReference type="RefSeq" id="WP_121793490.1">
    <property type="nucleotide sequence ID" value="NZ_RDBF01000003.1"/>
</dbReference>
<accession>A0A3L8PP55</accession>
<feature type="transmembrane region" description="Helical" evidence="2">
    <location>
        <begin position="183"/>
        <end position="203"/>
    </location>
</feature>
<evidence type="ECO:0000256" key="2">
    <source>
        <dbReference type="SAM" id="Phobius"/>
    </source>
</evidence>
<dbReference type="Gene3D" id="3.40.1690.10">
    <property type="entry name" value="secretion proteins EscU"/>
    <property type="match status" value="1"/>
</dbReference>
<dbReference type="EMBL" id="RDBF01000003">
    <property type="protein sequence ID" value="RLV56483.1"/>
    <property type="molecule type" value="Genomic_DNA"/>
</dbReference>
<feature type="transmembrane region" description="Helical" evidence="2">
    <location>
        <begin position="29"/>
        <end position="47"/>
    </location>
</feature>
<sequence>MKEEKTEKPTPKRRKESRKEGQVPRTPELGAWGTLVILVFAGPWLIGWEIDALRELMTAAGRLAEDPSTADALRFGEEAAVHTFVALLILSLIIMVFGVAAALAQGGLYLATKLIKPSAKKLNPVQGAKRIFGPQAWWEGAKMLLKSLVVGVLVYRAVVEMLPLLGGLVPVDASVAVATDHSLALLRSVALAGLVLAIADYAMQRHRVGKQTRMTKHEVKQETKQTEGDPHLKSAIRGRQIAVSRNRMIAEVPNSDVVLANPTHVAVALRYDPEQGAPRVVARGAGAVASRIRGIASEHDVPIVEDVPLARAIFRSTEAGQQIPAELFAAVAEVLAFVISRRTRGVRGGFVASPRSADSPLPVVRRGRHRRVAQVG</sequence>
<reference evidence="3 4" key="1">
    <citation type="submission" date="2018-10" db="EMBL/GenBank/DDBJ databases">
        <title>Aeromicrobium sp. 9W16Y-2 whole genome shotgun sequence.</title>
        <authorList>
            <person name="Li F."/>
        </authorList>
    </citation>
    <scope>NUCLEOTIDE SEQUENCE [LARGE SCALE GENOMIC DNA]</scope>
    <source>
        <strain evidence="3 4">9W16Y-2</strain>
    </source>
</reference>
<proteinExistence type="predicted"/>
<feature type="transmembrane region" description="Helical" evidence="2">
    <location>
        <begin position="148"/>
        <end position="171"/>
    </location>
</feature>
<protein>
    <submittedName>
        <fullName evidence="3">EscU/YscU/HrcU family type III secretion system export apparatus switch protein</fullName>
    </submittedName>
</protein>
<feature type="transmembrane region" description="Helical" evidence="2">
    <location>
        <begin position="84"/>
        <end position="111"/>
    </location>
</feature>
<dbReference type="PANTHER" id="PTHR30531:SF12">
    <property type="entry name" value="FLAGELLAR BIOSYNTHETIC PROTEIN FLHB"/>
    <property type="match status" value="1"/>
</dbReference>
<dbReference type="GO" id="GO:0009306">
    <property type="term" value="P:protein secretion"/>
    <property type="evidence" value="ECO:0007669"/>
    <property type="project" value="InterPro"/>
</dbReference>
<dbReference type="SUPFAM" id="SSF160544">
    <property type="entry name" value="EscU C-terminal domain-like"/>
    <property type="match status" value="1"/>
</dbReference>
<feature type="region of interest" description="Disordered" evidence="1">
    <location>
        <begin position="209"/>
        <end position="229"/>
    </location>
</feature>
<dbReference type="PRINTS" id="PR00950">
    <property type="entry name" value="TYPE3IMSPROT"/>
</dbReference>
<keyword evidence="2" id="KW-0472">Membrane</keyword>
<keyword evidence="2" id="KW-0812">Transmembrane</keyword>
<comment type="caution">
    <text evidence="3">The sequence shown here is derived from an EMBL/GenBank/DDBJ whole genome shotgun (WGS) entry which is preliminary data.</text>
</comment>
<keyword evidence="2" id="KW-1133">Transmembrane helix</keyword>